<accession>A0A1F6LKY3</accession>
<organism evidence="2 3">
    <name type="scientific">Candidatus Magasanikbacteria bacterium RIFCSPHIGHO2_01_FULL_33_34</name>
    <dbReference type="NCBI Taxonomy" id="1798671"/>
    <lineage>
        <taxon>Bacteria</taxon>
        <taxon>Candidatus Magasanikiibacteriota</taxon>
    </lineage>
</organism>
<feature type="transmembrane region" description="Helical" evidence="1">
    <location>
        <begin position="6"/>
        <end position="25"/>
    </location>
</feature>
<dbReference type="Proteomes" id="UP000177067">
    <property type="component" value="Unassembled WGS sequence"/>
</dbReference>
<reference evidence="2 3" key="1">
    <citation type="journal article" date="2016" name="Nat. Commun.">
        <title>Thousands of microbial genomes shed light on interconnected biogeochemical processes in an aquifer system.</title>
        <authorList>
            <person name="Anantharaman K."/>
            <person name="Brown C.T."/>
            <person name="Hug L.A."/>
            <person name="Sharon I."/>
            <person name="Castelle C.J."/>
            <person name="Probst A.J."/>
            <person name="Thomas B.C."/>
            <person name="Singh A."/>
            <person name="Wilkins M.J."/>
            <person name="Karaoz U."/>
            <person name="Brodie E.L."/>
            <person name="Williams K.H."/>
            <person name="Hubbard S.S."/>
            <person name="Banfield J.F."/>
        </authorList>
    </citation>
    <scope>NUCLEOTIDE SEQUENCE [LARGE SCALE GENOMIC DNA]</scope>
</reference>
<evidence type="ECO:0000313" key="2">
    <source>
        <dbReference type="EMBL" id="OGH60048.1"/>
    </source>
</evidence>
<keyword evidence="1" id="KW-1133">Transmembrane helix</keyword>
<name>A0A1F6LKY3_9BACT</name>
<evidence type="ECO:0000256" key="1">
    <source>
        <dbReference type="SAM" id="Phobius"/>
    </source>
</evidence>
<protein>
    <submittedName>
        <fullName evidence="2">Uncharacterized protein</fullName>
    </submittedName>
</protein>
<sequence length="116" mass="13716">MWVLIVQRIAIDFLLHIVYFPVWWYTGGVKKAGLYCLDLLLAGNEYLAPDLWIRNIFVPMFGQTDWQGRLVSFFIRFVNIIFRVIGFILWTAVVIVVFALWLVWPIFVVYLIFALL</sequence>
<comment type="caution">
    <text evidence="2">The sequence shown here is derived from an EMBL/GenBank/DDBJ whole genome shotgun (WGS) entry which is preliminary data.</text>
</comment>
<dbReference type="AlphaFoldDB" id="A0A1F6LKY3"/>
<gene>
    <name evidence="2" type="ORF">A2725_00150</name>
</gene>
<keyword evidence="1" id="KW-0472">Membrane</keyword>
<feature type="transmembrane region" description="Helical" evidence="1">
    <location>
        <begin position="80"/>
        <end position="113"/>
    </location>
</feature>
<keyword evidence="1" id="KW-0812">Transmembrane</keyword>
<dbReference type="EMBL" id="MFPS01000003">
    <property type="protein sequence ID" value="OGH60048.1"/>
    <property type="molecule type" value="Genomic_DNA"/>
</dbReference>
<evidence type="ECO:0000313" key="3">
    <source>
        <dbReference type="Proteomes" id="UP000177067"/>
    </source>
</evidence>
<proteinExistence type="predicted"/>